<dbReference type="Proteomes" id="UP000886501">
    <property type="component" value="Unassembled WGS sequence"/>
</dbReference>
<organism evidence="1 2">
    <name type="scientific">Thelephora ganbajun</name>
    <name type="common">Ganba fungus</name>
    <dbReference type="NCBI Taxonomy" id="370292"/>
    <lineage>
        <taxon>Eukaryota</taxon>
        <taxon>Fungi</taxon>
        <taxon>Dikarya</taxon>
        <taxon>Basidiomycota</taxon>
        <taxon>Agaricomycotina</taxon>
        <taxon>Agaricomycetes</taxon>
        <taxon>Thelephorales</taxon>
        <taxon>Thelephoraceae</taxon>
        <taxon>Thelephora</taxon>
    </lineage>
</organism>
<evidence type="ECO:0000313" key="2">
    <source>
        <dbReference type="Proteomes" id="UP000886501"/>
    </source>
</evidence>
<reference evidence="1" key="2">
    <citation type="journal article" date="2020" name="Nat. Commun.">
        <title>Large-scale genome sequencing of mycorrhizal fungi provides insights into the early evolution of symbiotic traits.</title>
        <authorList>
            <person name="Miyauchi S."/>
            <person name="Kiss E."/>
            <person name="Kuo A."/>
            <person name="Drula E."/>
            <person name="Kohler A."/>
            <person name="Sanchez-Garcia M."/>
            <person name="Morin E."/>
            <person name="Andreopoulos B."/>
            <person name="Barry K.W."/>
            <person name="Bonito G."/>
            <person name="Buee M."/>
            <person name="Carver A."/>
            <person name="Chen C."/>
            <person name="Cichocki N."/>
            <person name="Clum A."/>
            <person name="Culley D."/>
            <person name="Crous P.W."/>
            <person name="Fauchery L."/>
            <person name="Girlanda M."/>
            <person name="Hayes R.D."/>
            <person name="Keri Z."/>
            <person name="LaButti K."/>
            <person name="Lipzen A."/>
            <person name="Lombard V."/>
            <person name="Magnuson J."/>
            <person name="Maillard F."/>
            <person name="Murat C."/>
            <person name="Nolan M."/>
            <person name="Ohm R.A."/>
            <person name="Pangilinan J."/>
            <person name="Pereira M.F."/>
            <person name="Perotto S."/>
            <person name="Peter M."/>
            <person name="Pfister S."/>
            <person name="Riley R."/>
            <person name="Sitrit Y."/>
            <person name="Stielow J.B."/>
            <person name="Szollosi G."/>
            <person name="Zifcakova L."/>
            <person name="Stursova M."/>
            <person name="Spatafora J.W."/>
            <person name="Tedersoo L."/>
            <person name="Vaario L.M."/>
            <person name="Yamada A."/>
            <person name="Yan M."/>
            <person name="Wang P."/>
            <person name="Xu J."/>
            <person name="Bruns T."/>
            <person name="Baldrian P."/>
            <person name="Vilgalys R."/>
            <person name="Dunand C."/>
            <person name="Henrissat B."/>
            <person name="Grigoriev I.V."/>
            <person name="Hibbett D."/>
            <person name="Nagy L.G."/>
            <person name="Martin F.M."/>
        </authorList>
    </citation>
    <scope>NUCLEOTIDE SEQUENCE</scope>
    <source>
        <strain evidence="1">P2</strain>
    </source>
</reference>
<name>A0ACB6ZKR6_THEGA</name>
<keyword evidence="2" id="KW-1185">Reference proteome</keyword>
<reference evidence="1" key="1">
    <citation type="submission" date="2019-10" db="EMBL/GenBank/DDBJ databases">
        <authorList>
            <consortium name="DOE Joint Genome Institute"/>
            <person name="Kuo A."/>
            <person name="Miyauchi S."/>
            <person name="Kiss E."/>
            <person name="Drula E."/>
            <person name="Kohler A."/>
            <person name="Sanchez-Garcia M."/>
            <person name="Andreopoulos B."/>
            <person name="Barry K.W."/>
            <person name="Bonito G."/>
            <person name="Buee M."/>
            <person name="Carver A."/>
            <person name="Chen C."/>
            <person name="Cichocki N."/>
            <person name="Clum A."/>
            <person name="Culley D."/>
            <person name="Crous P.W."/>
            <person name="Fauchery L."/>
            <person name="Girlanda M."/>
            <person name="Hayes R."/>
            <person name="Keri Z."/>
            <person name="Labutti K."/>
            <person name="Lipzen A."/>
            <person name="Lombard V."/>
            <person name="Magnuson J."/>
            <person name="Maillard F."/>
            <person name="Morin E."/>
            <person name="Murat C."/>
            <person name="Nolan M."/>
            <person name="Ohm R."/>
            <person name="Pangilinan J."/>
            <person name="Pereira M."/>
            <person name="Perotto S."/>
            <person name="Peter M."/>
            <person name="Riley R."/>
            <person name="Sitrit Y."/>
            <person name="Stielow B."/>
            <person name="Szollosi G."/>
            <person name="Zifcakova L."/>
            <person name="Stursova M."/>
            <person name="Spatafora J.W."/>
            <person name="Tedersoo L."/>
            <person name="Vaario L.-M."/>
            <person name="Yamada A."/>
            <person name="Yan M."/>
            <person name="Wang P."/>
            <person name="Xu J."/>
            <person name="Bruns T."/>
            <person name="Baldrian P."/>
            <person name="Vilgalys R."/>
            <person name="Henrissat B."/>
            <person name="Grigoriev I.V."/>
            <person name="Hibbett D."/>
            <person name="Nagy L.G."/>
            <person name="Martin F.M."/>
        </authorList>
    </citation>
    <scope>NUCLEOTIDE SEQUENCE</scope>
    <source>
        <strain evidence="1">P2</strain>
    </source>
</reference>
<comment type="caution">
    <text evidence="1">The sequence shown here is derived from an EMBL/GenBank/DDBJ whole genome shotgun (WGS) entry which is preliminary data.</text>
</comment>
<proteinExistence type="predicted"/>
<dbReference type="EMBL" id="MU117990">
    <property type="protein sequence ID" value="KAF9649991.1"/>
    <property type="molecule type" value="Genomic_DNA"/>
</dbReference>
<gene>
    <name evidence="1" type="ORF">BDM02DRAFT_1686995</name>
</gene>
<accession>A0ACB6ZKR6</accession>
<evidence type="ECO:0000313" key="1">
    <source>
        <dbReference type="EMBL" id="KAF9649991.1"/>
    </source>
</evidence>
<sequence>MPLRCRKLFAPKSIIFCLRKLFRRSLGQNSSVRTALVPDVVDGDHAEPPVNEDTEPRPADAVQQPPLPPNCSKLRSGDIRIPDTCPVRAGAFADVWDGFLSGDRVVIKSYRLYSTADPTQARMRFYKEALACSLLSHQNIVPFRAAYTTLEHPLALVYDFMEHRSLGEYLRKDRGIRRVRVLADIARGLFHMHDLGIIHGNLKTNNILIDLNGTARIAGLGSAFVPSQNHVAWSEMDAELLFYGTAPELVRPHPPESRIQTTKESDIYAFALLAWESRFLSRIDISLRGSTCWQPAPDRLDPFTLNSRMKSGT</sequence>
<protein>
    <submittedName>
        <fullName evidence="1">Kinase-like protein</fullName>
    </submittedName>
</protein>